<dbReference type="Proteomes" id="UP000009046">
    <property type="component" value="Unassembled WGS sequence"/>
</dbReference>
<dbReference type="EMBL" id="DS235745">
    <property type="protein sequence ID" value="EEB16208.1"/>
    <property type="molecule type" value="Genomic_DNA"/>
</dbReference>
<protein>
    <submittedName>
        <fullName evidence="1 2">Uncharacterized protein</fullName>
    </submittedName>
</protein>
<dbReference type="AlphaFoldDB" id="E0VS52"/>
<dbReference type="KEGG" id="phu:Phum_PHUM411810"/>
<dbReference type="RefSeq" id="XP_002428946.1">
    <property type="nucleotide sequence ID" value="XM_002428901.1"/>
</dbReference>
<reference evidence="1" key="1">
    <citation type="submission" date="2007-04" db="EMBL/GenBank/DDBJ databases">
        <title>Annotation of Pediculus humanus corporis strain USDA.</title>
        <authorList>
            <person name="Kirkness E."/>
            <person name="Hannick L."/>
            <person name="Hass B."/>
            <person name="Bruggner R."/>
            <person name="Lawson D."/>
            <person name="Bidwell S."/>
            <person name="Joardar V."/>
            <person name="Caler E."/>
            <person name="Walenz B."/>
            <person name="Inman J."/>
            <person name="Schobel S."/>
            <person name="Galinsky K."/>
            <person name="Amedeo P."/>
            <person name="Strausberg R."/>
        </authorList>
    </citation>
    <scope>NUCLEOTIDE SEQUENCE</scope>
    <source>
        <strain evidence="1">USDA</strain>
    </source>
</reference>
<dbReference type="EnsemblMetazoa" id="PHUM411810-RA">
    <property type="protein sequence ID" value="PHUM411810-PA"/>
    <property type="gene ID" value="PHUM411810"/>
</dbReference>
<gene>
    <name evidence="2" type="primary">8234269</name>
    <name evidence="1" type="ORF">Phum_PHUM411810</name>
</gene>
<dbReference type="InParanoid" id="E0VS52"/>
<dbReference type="CTD" id="8234269"/>
<evidence type="ECO:0000313" key="2">
    <source>
        <dbReference type="EnsemblMetazoa" id="PHUM411810-PA"/>
    </source>
</evidence>
<dbReference type="EMBL" id="AAZO01005060">
    <property type="status" value="NOT_ANNOTATED_CDS"/>
    <property type="molecule type" value="Genomic_DNA"/>
</dbReference>
<dbReference type="HOGENOM" id="CLU_1216059_0_0_1"/>
<evidence type="ECO:0000313" key="3">
    <source>
        <dbReference type="Proteomes" id="UP000009046"/>
    </source>
</evidence>
<sequence>MEIGKNIKVRDHPSPNNVTLMGNKTVFVLEDYYKTTKKNDYVGQANINDPTVVKKKHLNCICKLSTCKCSTIDDPEKWFVKTYLNKNSKIHSGKYYISNRTFHSPKINTLDYSDMINRNLGGVRKNWGNAFDYRFEENYKMTKNRYRFLPMSNYNKKKIINFEKNINFKCECLKCRFQPDKTKRDLILFCSQCGPIKSNSPNEYNNFTKILHKKNNKLKIITNFLQIT</sequence>
<name>E0VS52_PEDHC</name>
<accession>E0VS52</accession>
<proteinExistence type="predicted"/>
<keyword evidence="3" id="KW-1185">Reference proteome</keyword>
<evidence type="ECO:0000313" key="1">
    <source>
        <dbReference type="EMBL" id="EEB16208.1"/>
    </source>
</evidence>
<dbReference type="VEuPathDB" id="VectorBase:PHUM411810"/>
<reference evidence="1" key="2">
    <citation type="submission" date="2007-04" db="EMBL/GenBank/DDBJ databases">
        <title>The genome of the human body louse.</title>
        <authorList>
            <consortium name="The Human Body Louse Genome Consortium"/>
            <person name="Kirkness E."/>
            <person name="Walenz B."/>
            <person name="Hass B."/>
            <person name="Bruggner R."/>
            <person name="Strausberg R."/>
        </authorList>
    </citation>
    <scope>NUCLEOTIDE SEQUENCE</scope>
    <source>
        <strain evidence="1">USDA</strain>
    </source>
</reference>
<organism>
    <name type="scientific">Pediculus humanus subsp. corporis</name>
    <name type="common">Body louse</name>
    <dbReference type="NCBI Taxonomy" id="121224"/>
    <lineage>
        <taxon>Eukaryota</taxon>
        <taxon>Metazoa</taxon>
        <taxon>Ecdysozoa</taxon>
        <taxon>Arthropoda</taxon>
        <taxon>Hexapoda</taxon>
        <taxon>Insecta</taxon>
        <taxon>Pterygota</taxon>
        <taxon>Neoptera</taxon>
        <taxon>Paraneoptera</taxon>
        <taxon>Psocodea</taxon>
        <taxon>Troctomorpha</taxon>
        <taxon>Phthiraptera</taxon>
        <taxon>Anoplura</taxon>
        <taxon>Pediculidae</taxon>
        <taxon>Pediculus</taxon>
    </lineage>
</organism>
<dbReference type="GeneID" id="8234269"/>
<reference evidence="2" key="3">
    <citation type="submission" date="2020-05" db="UniProtKB">
        <authorList>
            <consortium name="EnsemblMetazoa"/>
        </authorList>
    </citation>
    <scope>IDENTIFICATION</scope>
    <source>
        <strain evidence="2">USDA</strain>
    </source>
</reference>